<accession>A0A7W4J4M0</accession>
<feature type="transmembrane region" description="Helical" evidence="8">
    <location>
        <begin position="109"/>
        <end position="142"/>
    </location>
</feature>
<feature type="transmembrane region" description="Helical" evidence="8">
    <location>
        <begin position="204"/>
        <end position="226"/>
    </location>
</feature>
<dbReference type="GO" id="GO:0005886">
    <property type="term" value="C:plasma membrane"/>
    <property type="evidence" value="ECO:0007669"/>
    <property type="project" value="UniProtKB-SubCell"/>
</dbReference>
<feature type="binding site" evidence="7">
    <location>
        <position position="151"/>
    </location>
    <ligand>
        <name>Mg(2+)</name>
        <dbReference type="ChEBI" id="CHEBI:18420"/>
    </ligand>
</feature>
<organism evidence="9 10">
    <name type="scientific">Gluconacetobacter johannae</name>
    <dbReference type="NCBI Taxonomy" id="112140"/>
    <lineage>
        <taxon>Bacteria</taxon>
        <taxon>Pseudomonadati</taxon>
        <taxon>Pseudomonadota</taxon>
        <taxon>Alphaproteobacteria</taxon>
        <taxon>Acetobacterales</taxon>
        <taxon>Acetobacteraceae</taxon>
        <taxon>Gluconacetobacter</taxon>
    </lineage>
</organism>
<dbReference type="Proteomes" id="UP000561066">
    <property type="component" value="Unassembled WGS sequence"/>
</dbReference>
<evidence type="ECO:0000256" key="4">
    <source>
        <dbReference type="ARBA" id="ARBA00022692"/>
    </source>
</evidence>
<comment type="caution">
    <text evidence="9">The sequence shown here is derived from an EMBL/GenBank/DDBJ whole genome shotgun (WGS) entry which is preliminary data.</text>
</comment>
<dbReference type="PANTHER" id="PTHR22926">
    <property type="entry name" value="PHOSPHO-N-ACETYLMURAMOYL-PENTAPEPTIDE-TRANSFERASE"/>
    <property type="match status" value="1"/>
</dbReference>
<feature type="transmembrane region" description="Helical" evidence="8">
    <location>
        <begin position="77"/>
        <end position="97"/>
    </location>
</feature>
<keyword evidence="7" id="KW-0460">Magnesium</keyword>
<dbReference type="AlphaFoldDB" id="A0A7W4J4M0"/>
<dbReference type="GO" id="GO:0044038">
    <property type="term" value="P:cell wall macromolecule biosynthetic process"/>
    <property type="evidence" value="ECO:0007669"/>
    <property type="project" value="TreeGrafter"/>
</dbReference>
<keyword evidence="6 8" id="KW-0472">Membrane</keyword>
<evidence type="ECO:0000256" key="3">
    <source>
        <dbReference type="ARBA" id="ARBA00022679"/>
    </source>
</evidence>
<dbReference type="RefSeq" id="WP_182940424.1">
    <property type="nucleotide sequence ID" value="NZ_JABEQH010000001.1"/>
</dbReference>
<dbReference type="GO" id="GO:0016780">
    <property type="term" value="F:phosphotransferase activity, for other substituted phosphate groups"/>
    <property type="evidence" value="ECO:0007669"/>
    <property type="project" value="InterPro"/>
</dbReference>
<keyword evidence="4 8" id="KW-0812">Transmembrane</keyword>
<feature type="transmembrane region" description="Helical" evidence="8">
    <location>
        <begin position="274"/>
        <end position="297"/>
    </location>
</feature>
<dbReference type="GO" id="GO:0046872">
    <property type="term" value="F:metal ion binding"/>
    <property type="evidence" value="ECO:0007669"/>
    <property type="project" value="UniProtKB-KW"/>
</dbReference>
<feature type="transmembrane region" description="Helical" evidence="8">
    <location>
        <begin position="232"/>
        <end position="254"/>
    </location>
</feature>
<dbReference type="GO" id="GO:0071555">
    <property type="term" value="P:cell wall organization"/>
    <property type="evidence" value="ECO:0007669"/>
    <property type="project" value="TreeGrafter"/>
</dbReference>
<feature type="binding site" evidence="7">
    <location>
        <position position="208"/>
    </location>
    <ligand>
        <name>Mg(2+)</name>
        <dbReference type="ChEBI" id="CHEBI:18420"/>
    </ligand>
</feature>
<comment type="subcellular location">
    <subcellularLocation>
        <location evidence="1">Cell membrane</location>
        <topology evidence="1">Multi-pass membrane protein</topology>
    </subcellularLocation>
</comment>
<gene>
    <name evidence="9" type="ORF">HLH21_01395</name>
</gene>
<feature type="transmembrane region" description="Helical" evidence="8">
    <location>
        <begin position="52"/>
        <end position="71"/>
    </location>
</feature>
<reference evidence="9 10" key="1">
    <citation type="submission" date="2020-04" db="EMBL/GenBank/DDBJ databases">
        <title>Description of novel Gluconacetobacter.</title>
        <authorList>
            <person name="Sombolestani A."/>
        </authorList>
    </citation>
    <scope>NUCLEOTIDE SEQUENCE [LARGE SCALE GENOMIC DNA]</scope>
    <source>
        <strain evidence="9 10">LMG 21312</strain>
    </source>
</reference>
<evidence type="ECO:0000256" key="6">
    <source>
        <dbReference type="ARBA" id="ARBA00023136"/>
    </source>
</evidence>
<proteinExistence type="predicted"/>
<evidence type="ECO:0000256" key="7">
    <source>
        <dbReference type="PIRSR" id="PIRSR600715-1"/>
    </source>
</evidence>
<evidence type="ECO:0000256" key="1">
    <source>
        <dbReference type="ARBA" id="ARBA00004651"/>
    </source>
</evidence>
<evidence type="ECO:0000313" key="9">
    <source>
        <dbReference type="EMBL" id="MBB2174577.1"/>
    </source>
</evidence>
<comment type="cofactor">
    <cofactor evidence="7">
        <name>Mg(2+)</name>
        <dbReference type="ChEBI" id="CHEBI:18420"/>
    </cofactor>
</comment>
<feature type="transmembrane region" description="Helical" evidence="8">
    <location>
        <begin position="162"/>
        <end position="192"/>
    </location>
</feature>
<name>A0A7W4J4M0_9PROT</name>
<evidence type="ECO:0000256" key="2">
    <source>
        <dbReference type="ARBA" id="ARBA00022475"/>
    </source>
</evidence>
<evidence type="ECO:0000256" key="5">
    <source>
        <dbReference type="ARBA" id="ARBA00022989"/>
    </source>
</evidence>
<dbReference type="PANTHER" id="PTHR22926:SF3">
    <property type="entry name" value="UNDECAPRENYL-PHOSPHATE ALPHA-N-ACETYLGLUCOSAMINYL 1-PHOSPHATE TRANSFERASE"/>
    <property type="match status" value="1"/>
</dbReference>
<sequence>MNDPSCLPLMPFAILLVATWASAALMVLGATRLNVLDHPGHRSSHTRPTPKGGGLGIIAAVVMAVPIARHLDGLPVLSVATFGMIVATIVLAAVSWLDDVYQWRPAIKLAAQFAAAAILVGTGTRLSGVAGPAGDIILSVMWLVYVTNAVNFMDGLNGLASGAIMLACLVIACVAPSAAVALPALLLAAAIAGFIPFNFPSARIFMGDVGSQGCGVLIGAFGLMLADTAPAFGGWSGVPLLMSGLLYDVTLTLFRRWRAGARLTESHRDHLYQLATRGGMAPALVTVIHWGFVIWGGTLTVAVARGWCGPAPALLLVLPPQILWTWQVLIRMRRGAPGRA</sequence>
<evidence type="ECO:0000256" key="8">
    <source>
        <dbReference type="SAM" id="Phobius"/>
    </source>
</evidence>
<dbReference type="EMBL" id="JABEQH010000001">
    <property type="protein sequence ID" value="MBB2174577.1"/>
    <property type="molecule type" value="Genomic_DNA"/>
</dbReference>
<feature type="transmembrane region" description="Helical" evidence="8">
    <location>
        <begin position="309"/>
        <end position="330"/>
    </location>
</feature>
<keyword evidence="2" id="KW-1003">Cell membrane</keyword>
<keyword evidence="5 8" id="KW-1133">Transmembrane helix</keyword>
<feature type="transmembrane region" description="Helical" evidence="8">
    <location>
        <begin position="12"/>
        <end position="31"/>
    </location>
</feature>
<keyword evidence="7" id="KW-0479">Metal-binding</keyword>
<protein>
    <submittedName>
        <fullName evidence="9">Glycosyl transferase</fullName>
    </submittedName>
</protein>
<dbReference type="Pfam" id="PF00953">
    <property type="entry name" value="Glycos_transf_4"/>
    <property type="match status" value="1"/>
</dbReference>
<dbReference type="InterPro" id="IPR000715">
    <property type="entry name" value="Glycosyl_transferase_4"/>
</dbReference>
<keyword evidence="10" id="KW-1185">Reference proteome</keyword>
<evidence type="ECO:0000313" key="10">
    <source>
        <dbReference type="Proteomes" id="UP000561066"/>
    </source>
</evidence>
<keyword evidence="3 9" id="KW-0808">Transferase</keyword>
<dbReference type="GO" id="GO:0009103">
    <property type="term" value="P:lipopolysaccharide biosynthetic process"/>
    <property type="evidence" value="ECO:0007669"/>
    <property type="project" value="TreeGrafter"/>
</dbReference>